<evidence type="ECO:0000313" key="2">
    <source>
        <dbReference type="Proteomes" id="UP001055879"/>
    </source>
</evidence>
<comment type="caution">
    <text evidence="1">The sequence shown here is derived from an EMBL/GenBank/DDBJ whole genome shotgun (WGS) entry which is preliminary data.</text>
</comment>
<reference evidence="1 2" key="2">
    <citation type="journal article" date="2022" name="Mol. Ecol. Resour.">
        <title>The genomes of chicory, endive, great burdock and yacon provide insights into Asteraceae paleo-polyploidization history and plant inulin production.</title>
        <authorList>
            <person name="Fan W."/>
            <person name="Wang S."/>
            <person name="Wang H."/>
            <person name="Wang A."/>
            <person name="Jiang F."/>
            <person name="Liu H."/>
            <person name="Zhao H."/>
            <person name="Xu D."/>
            <person name="Zhang Y."/>
        </authorList>
    </citation>
    <scope>NUCLEOTIDE SEQUENCE [LARGE SCALE GENOMIC DNA]</scope>
    <source>
        <strain evidence="2">cv. Niubang</strain>
    </source>
</reference>
<dbReference type="EMBL" id="CM042047">
    <property type="protein sequence ID" value="KAI3769279.1"/>
    <property type="molecule type" value="Genomic_DNA"/>
</dbReference>
<proteinExistence type="predicted"/>
<dbReference type="Proteomes" id="UP001055879">
    <property type="component" value="Linkage Group LG01"/>
</dbReference>
<gene>
    <name evidence="1" type="ORF">L6452_00380</name>
</gene>
<organism evidence="1 2">
    <name type="scientific">Arctium lappa</name>
    <name type="common">Greater burdock</name>
    <name type="synonym">Lappa major</name>
    <dbReference type="NCBI Taxonomy" id="4217"/>
    <lineage>
        <taxon>Eukaryota</taxon>
        <taxon>Viridiplantae</taxon>
        <taxon>Streptophyta</taxon>
        <taxon>Embryophyta</taxon>
        <taxon>Tracheophyta</taxon>
        <taxon>Spermatophyta</taxon>
        <taxon>Magnoliopsida</taxon>
        <taxon>eudicotyledons</taxon>
        <taxon>Gunneridae</taxon>
        <taxon>Pentapetalae</taxon>
        <taxon>asterids</taxon>
        <taxon>campanulids</taxon>
        <taxon>Asterales</taxon>
        <taxon>Asteraceae</taxon>
        <taxon>Carduoideae</taxon>
        <taxon>Cardueae</taxon>
        <taxon>Arctiinae</taxon>
        <taxon>Arctium</taxon>
    </lineage>
</organism>
<protein>
    <submittedName>
        <fullName evidence="1">Uncharacterized protein</fullName>
    </submittedName>
</protein>
<evidence type="ECO:0000313" key="1">
    <source>
        <dbReference type="EMBL" id="KAI3769279.1"/>
    </source>
</evidence>
<sequence>MECIIFVVANLLFCATLDIKGADDEELAEANRDEDELSVTKRIEVWIEVCYVLDETSERSENVNSNSVMYI</sequence>
<reference evidence="2" key="1">
    <citation type="journal article" date="2022" name="Mol. Ecol. Resour.">
        <title>The genomes of chicory, endive, great burdock and yacon provide insights into Asteraceae palaeo-polyploidization history and plant inulin production.</title>
        <authorList>
            <person name="Fan W."/>
            <person name="Wang S."/>
            <person name="Wang H."/>
            <person name="Wang A."/>
            <person name="Jiang F."/>
            <person name="Liu H."/>
            <person name="Zhao H."/>
            <person name="Xu D."/>
            <person name="Zhang Y."/>
        </authorList>
    </citation>
    <scope>NUCLEOTIDE SEQUENCE [LARGE SCALE GENOMIC DNA]</scope>
    <source>
        <strain evidence="2">cv. Niubang</strain>
    </source>
</reference>
<name>A0ACB9FDV6_ARCLA</name>
<keyword evidence="2" id="KW-1185">Reference proteome</keyword>
<accession>A0ACB9FDV6</accession>